<accession>A0A1R3H287</accession>
<name>A0A1R3H287_9ROSI</name>
<dbReference type="EMBL" id="AWUE01020975">
    <property type="protein sequence ID" value="OMO64356.1"/>
    <property type="molecule type" value="Genomic_DNA"/>
</dbReference>
<organism evidence="1 2">
    <name type="scientific">Corchorus olitorius</name>
    <dbReference type="NCBI Taxonomy" id="93759"/>
    <lineage>
        <taxon>Eukaryota</taxon>
        <taxon>Viridiplantae</taxon>
        <taxon>Streptophyta</taxon>
        <taxon>Embryophyta</taxon>
        <taxon>Tracheophyta</taxon>
        <taxon>Spermatophyta</taxon>
        <taxon>Magnoliopsida</taxon>
        <taxon>eudicotyledons</taxon>
        <taxon>Gunneridae</taxon>
        <taxon>Pentapetalae</taxon>
        <taxon>rosids</taxon>
        <taxon>malvids</taxon>
        <taxon>Malvales</taxon>
        <taxon>Malvaceae</taxon>
        <taxon>Grewioideae</taxon>
        <taxon>Apeibeae</taxon>
        <taxon>Corchorus</taxon>
    </lineage>
</organism>
<protein>
    <submittedName>
        <fullName evidence="1">Uncharacterized protein</fullName>
    </submittedName>
</protein>
<evidence type="ECO:0000313" key="1">
    <source>
        <dbReference type="EMBL" id="OMO64356.1"/>
    </source>
</evidence>
<sequence length="81" mass="9315">MAKFTKEKEPFTITSRTTVRELVKRGLALEGVGNLSPWPNRCPIFLLVNNNSMSNNNRIKATNNNQSNTMKIWPKKLWPID</sequence>
<proteinExistence type="predicted"/>
<keyword evidence="2" id="KW-1185">Reference proteome</keyword>
<reference evidence="2" key="1">
    <citation type="submission" date="2013-09" db="EMBL/GenBank/DDBJ databases">
        <title>Corchorus olitorius genome sequencing.</title>
        <authorList>
            <person name="Alam M."/>
            <person name="Haque M.S."/>
            <person name="Islam M.S."/>
            <person name="Emdad E.M."/>
            <person name="Islam M.M."/>
            <person name="Ahmed B."/>
            <person name="Halim A."/>
            <person name="Hossen Q.M.M."/>
            <person name="Hossain M.Z."/>
            <person name="Ahmed R."/>
            <person name="Khan M.M."/>
            <person name="Islam R."/>
            <person name="Rashid M.M."/>
            <person name="Khan S.A."/>
            <person name="Rahman M.S."/>
            <person name="Alam M."/>
            <person name="Yahiya A.S."/>
            <person name="Khan M.S."/>
            <person name="Azam M.S."/>
            <person name="Haque T."/>
            <person name="Lashkar M.Z.H."/>
            <person name="Akhand A.I."/>
            <person name="Morshed G."/>
            <person name="Roy S."/>
            <person name="Uddin K.S."/>
            <person name="Rabeya T."/>
            <person name="Hossain A.S."/>
            <person name="Chowdhury A."/>
            <person name="Snigdha A.R."/>
            <person name="Mortoza M.S."/>
            <person name="Matin S.A."/>
            <person name="Hoque S.M.E."/>
            <person name="Islam M.K."/>
            <person name="Roy D.K."/>
            <person name="Haider R."/>
            <person name="Moosa M.M."/>
            <person name="Elias S.M."/>
            <person name="Hasan A.M."/>
            <person name="Jahan S."/>
            <person name="Shafiuddin M."/>
            <person name="Mahmood N."/>
            <person name="Shommy N.S."/>
        </authorList>
    </citation>
    <scope>NUCLEOTIDE SEQUENCE [LARGE SCALE GENOMIC DNA]</scope>
    <source>
        <strain evidence="2">cv. O-4</strain>
    </source>
</reference>
<dbReference type="AlphaFoldDB" id="A0A1R3H287"/>
<comment type="caution">
    <text evidence="1">The sequence shown here is derived from an EMBL/GenBank/DDBJ whole genome shotgun (WGS) entry which is preliminary data.</text>
</comment>
<dbReference type="Proteomes" id="UP000187203">
    <property type="component" value="Unassembled WGS sequence"/>
</dbReference>
<gene>
    <name evidence="1" type="ORF">COLO4_32065</name>
</gene>
<evidence type="ECO:0000313" key="2">
    <source>
        <dbReference type="Proteomes" id="UP000187203"/>
    </source>
</evidence>